<evidence type="ECO:0000259" key="2">
    <source>
        <dbReference type="PROSITE" id="PS50802"/>
    </source>
</evidence>
<evidence type="ECO:0000313" key="4">
    <source>
        <dbReference type="Proteomes" id="UP000299102"/>
    </source>
</evidence>
<dbReference type="STRING" id="151549.A0A4C1YZB0"/>
<comment type="caution">
    <text evidence="3">The sequence shown here is derived from an EMBL/GenBank/DDBJ whole genome shotgun (WGS) entry which is preliminary data.</text>
</comment>
<dbReference type="Proteomes" id="UP000299102">
    <property type="component" value="Unassembled WGS sequence"/>
</dbReference>
<gene>
    <name evidence="3" type="primary">Otud1</name>
    <name evidence="3" type="ORF">EVAR_49436_1</name>
</gene>
<protein>
    <submittedName>
        <fullName evidence="3">OTU domain-containing protein 1</fullName>
    </submittedName>
</protein>
<keyword evidence="4" id="KW-1185">Reference proteome</keyword>
<name>A0A4C1YZB0_EUMVA</name>
<dbReference type="OrthoDB" id="409956at2759"/>
<dbReference type="EMBL" id="BGZK01001427">
    <property type="protein sequence ID" value="GBP79737.1"/>
    <property type="molecule type" value="Genomic_DNA"/>
</dbReference>
<feature type="domain" description="OTU" evidence="2">
    <location>
        <begin position="15"/>
        <end position="144"/>
    </location>
</feature>
<accession>A0A4C1YZB0</accession>
<proteinExistence type="predicted"/>
<feature type="compositionally biased region" description="Polar residues" evidence="1">
    <location>
        <begin position="168"/>
        <end position="179"/>
    </location>
</feature>
<dbReference type="CDD" id="cd22757">
    <property type="entry name" value="OTU_P87_VP80-like"/>
    <property type="match status" value="1"/>
</dbReference>
<evidence type="ECO:0000313" key="3">
    <source>
        <dbReference type="EMBL" id="GBP79737.1"/>
    </source>
</evidence>
<dbReference type="Gene3D" id="3.90.70.80">
    <property type="match status" value="1"/>
</dbReference>
<dbReference type="PROSITE" id="PS50802">
    <property type="entry name" value="OTU"/>
    <property type="match status" value="1"/>
</dbReference>
<feature type="region of interest" description="Disordered" evidence="1">
    <location>
        <begin position="159"/>
        <end position="179"/>
    </location>
</feature>
<organism evidence="3 4">
    <name type="scientific">Eumeta variegata</name>
    <name type="common">Bagworm moth</name>
    <name type="synonym">Eumeta japonica</name>
    <dbReference type="NCBI Taxonomy" id="151549"/>
    <lineage>
        <taxon>Eukaryota</taxon>
        <taxon>Metazoa</taxon>
        <taxon>Ecdysozoa</taxon>
        <taxon>Arthropoda</taxon>
        <taxon>Hexapoda</taxon>
        <taxon>Insecta</taxon>
        <taxon>Pterygota</taxon>
        <taxon>Neoptera</taxon>
        <taxon>Endopterygota</taxon>
        <taxon>Lepidoptera</taxon>
        <taxon>Glossata</taxon>
        <taxon>Ditrysia</taxon>
        <taxon>Tineoidea</taxon>
        <taxon>Psychidae</taxon>
        <taxon>Oiketicinae</taxon>
        <taxon>Eumeta</taxon>
    </lineage>
</organism>
<dbReference type="InterPro" id="IPR003323">
    <property type="entry name" value="OTU_dom"/>
</dbReference>
<sequence>MAAELVKIIEKFINLTIESIVGDGVCLFSRLSYLLYGTQERSMDIRKEIVRHVTNNWNEFAVLFHDHHGNNHETKEEYTLNMLQKSIYGGFCELIAAGQIYPFIFELYRNGNMHAKFDTEDQPITELRFSQDLSNGHFDTYADADGSNNTDERPIAKKQRMEMRASPKFSQPSPISNVV</sequence>
<dbReference type="AlphaFoldDB" id="A0A4C1YZB0"/>
<reference evidence="3 4" key="1">
    <citation type="journal article" date="2019" name="Commun. Biol.">
        <title>The bagworm genome reveals a unique fibroin gene that provides high tensile strength.</title>
        <authorList>
            <person name="Kono N."/>
            <person name="Nakamura H."/>
            <person name="Ohtoshi R."/>
            <person name="Tomita M."/>
            <person name="Numata K."/>
            <person name="Arakawa K."/>
        </authorList>
    </citation>
    <scope>NUCLEOTIDE SEQUENCE [LARGE SCALE GENOMIC DNA]</scope>
</reference>
<dbReference type="InterPro" id="IPR038765">
    <property type="entry name" value="Papain-like_cys_pep_sf"/>
</dbReference>
<dbReference type="Pfam" id="PF02338">
    <property type="entry name" value="OTU"/>
    <property type="match status" value="1"/>
</dbReference>
<evidence type="ECO:0000256" key="1">
    <source>
        <dbReference type="SAM" id="MobiDB-lite"/>
    </source>
</evidence>
<dbReference type="SUPFAM" id="SSF54001">
    <property type="entry name" value="Cysteine proteinases"/>
    <property type="match status" value="1"/>
</dbReference>